<dbReference type="EMBL" id="VXIS01000336">
    <property type="protein sequence ID" value="KAA8894484.1"/>
    <property type="molecule type" value="Genomic_DNA"/>
</dbReference>
<evidence type="ECO:0000313" key="3">
    <source>
        <dbReference type="Proteomes" id="UP000326924"/>
    </source>
</evidence>
<dbReference type="GO" id="GO:0004525">
    <property type="term" value="F:ribonuclease III activity"/>
    <property type="evidence" value="ECO:0007669"/>
    <property type="project" value="InterPro"/>
</dbReference>
<dbReference type="SUPFAM" id="SSF69065">
    <property type="entry name" value="RNase III domain-like"/>
    <property type="match status" value="1"/>
</dbReference>
<proteinExistence type="predicted"/>
<feature type="chain" id="PRO_5023808376" evidence="1">
    <location>
        <begin position="24"/>
        <end position="109"/>
    </location>
</feature>
<dbReference type="OrthoDB" id="67027at2759"/>
<organism evidence="2 3">
    <name type="scientific">Sphaerosporella brunnea</name>
    <dbReference type="NCBI Taxonomy" id="1250544"/>
    <lineage>
        <taxon>Eukaryota</taxon>
        <taxon>Fungi</taxon>
        <taxon>Dikarya</taxon>
        <taxon>Ascomycota</taxon>
        <taxon>Pezizomycotina</taxon>
        <taxon>Pezizomycetes</taxon>
        <taxon>Pezizales</taxon>
        <taxon>Pyronemataceae</taxon>
        <taxon>Sphaerosporella</taxon>
    </lineage>
</organism>
<dbReference type="InterPro" id="IPR036389">
    <property type="entry name" value="RNase_III_sf"/>
</dbReference>
<name>A0A5J5EGS0_9PEZI</name>
<dbReference type="InParanoid" id="A0A5J5EGS0"/>
<evidence type="ECO:0000313" key="2">
    <source>
        <dbReference type="EMBL" id="KAA8894484.1"/>
    </source>
</evidence>
<keyword evidence="1" id="KW-0732">Signal</keyword>
<evidence type="ECO:0000256" key="1">
    <source>
        <dbReference type="SAM" id="SignalP"/>
    </source>
</evidence>
<feature type="signal peptide" evidence="1">
    <location>
        <begin position="1"/>
        <end position="23"/>
    </location>
</feature>
<dbReference type="GO" id="GO:0006396">
    <property type="term" value="P:RNA processing"/>
    <property type="evidence" value="ECO:0007669"/>
    <property type="project" value="InterPro"/>
</dbReference>
<sequence length="109" mass="11714">MKHIRGLAAVAVASLLRPTLARALVDPSAEKDPRFTNAHLAHLGNTLTSYFASEYLMVTYPRLPTTVLFPAIGAYVGNKAFAALGREAAFEPTSDVDAGLLQFKRMPPG</sequence>
<keyword evidence="3" id="KW-1185">Reference proteome</keyword>
<dbReference type="AlphaFoldDB" id="A0A5J5EGS0"/>
<dbReference type="Gene3D" id="1.10.1520.10">
    <property type="entry name" value="Ribonuclease III domain"/>
    <property type="match status" value="1"/>
</dbReference>
<comment type="caution">
    <text evidence="2">The sequence shown here is derived from an EMBL/GenBank/DDBJ whole genome shotgun (WGS) entry which is preliminary data.</text>
</comment>
<dbReference type="Proteomes" id="UP000326924">
    <property type="component" value="Unassembled WGS sequence"/>
</dbReference>
<reference evidence="2 3" key="1">
    <citation type="submission" date="2019-09" db="EMBL/GenBank/DDBJ databases">
        <title>Draft genome of the ectomycorrhizal ascomycete Sphaerosporella brunnea.</title>
        <authorList>
            <consortium name="DOE Joint Genome Institute"/>
            <person name="Benucci G.M."/>
            <person name="Marozzi G."/>
            <person name="Antonielli L."/>
            <person name="Sanchez S."/>
            <person name="Marco P."/>
            <person name="Wang X."/>
            <person name="Falini L.B."/>
            <person name="Barry K."/>
            <person name="Haridas S."/>
            <person name="Lipzen A."/>
            <person name="Labutti K."/>
            <person name="Grigoriev I.V."/>
            <person name="Murat C."/>
            <person name="Martin F."/>
            <person name="Albertini E."/>
            <person name="Donnini D."/>
            <person name="Bonito G."/>
        </authorList>
    </citation>
    <scope>NUCLEOTIDE SEQUENCE [LARGE SCALE GENOMIC DNA]</scope>
    <source>
        <strain evidence="2 3">Sb_GMNB300</strain>
    </source>
</reference>
<protein>
    <submittedName>
        <fullName evidence="2">Uncharacterized protein</fullName>
    </submittedName>
</protein>
<gene>
    <name evidence="2" type="ORF">FN846DRAFT_922933</name>
</gene>
<accession>A0A5J5EGS0</accession>